<reference evidence="3" key="4">
    <citation type="submission" date="2025-09" db="UniProtKB">
        <authorList>
            <consortium name="Ensembl"/>
        </authorList>
    </citation>
    <scope>IDENTIFICATION</scope>
</reference>
<dbReference type="GO" id="GO:0007399">
    <property type="term" value="P:nervous system development"/>
    <property type="evidence" value="ECO:0007669"/>
    <property type="project" value="UniProtKB-ARBA"/>
</dbReference>
<evidence type="ECO:0000256" key="1">
    <source>
        <dbReference type="ARBA" id="ARBA00005431"/>
    </source>
</evidence>
<proteinExistence type="inferred from homology"/>
<dbReference type="GeneTree" id="ENSGT00950000182866"/>
<dbReference type="InterPro" id="IPR014756">
    <property type="entry name" value="Ig_E-set"/>
</dbReference>
<dbReference type="AlphaFoldDB" id="A0A3P8NFX7"/>
<dbReference type="Ensembl" id="ENSACLT00000003750.2">
    <property type="protein sequence ID" value="ENSACLP00000003669.1"/>
    <property type="gene ID" value="ENSACLG00000002491.2"/>
</dbReference>
<comment type="similarity">
    <text evidence="1">Belongs to the NXPE family.</text>
</comment>
<dbReference type="Pfam" id="PF06312">
    <property type="entry name" value="Neurexophilin"/>
    <property type="match status" value="1"/>
</dbReference>
<sequence length="564" mass="63948">MKFQVCKRQAFTRLPKCAWIFLFFTLFFLVLFITNTLEFQNKMKTISIFSRPAAVTLSTDMHYDFCKLKPLSPKEAQEEDLLLESITWPETPPLSFPLSLEKTSDPDHSTFTILPKRGGGQWRIGDKLEVMINMKDFQGRPKKFGGDVLLARLHSPTISAGVAGEVVDHLNGSYTAVFFLLWKGSAQVQVTLVHPSEAVMELRRLNREHPDRIFFKSVFQSGSVTETTTCNICLRPTQKSLCNYTDLHTGEPWFCYKPDNLSCDARMNYFNGGYQQSITTMEKLFKSGVNLKVSIRASGPAGVTIFPRMKGQSKEKSSSEESGPSGYYYQDVWRGLGGTKIHQFNTSSAITQCLKGKVVHMYGDSTIRQWFEHLTATLPDLKEFDLNSEKQAGPFMALNFTHNIMVKYRCHGPPLRSTTVPAIEMHYIANELDNMVGGSKTVVVLGIWAHFATFPLEFYIRRMLSIRRAVVRLLSRAPDTLVVIRTGNPKSLTCFLHSSTNSDWYTLQQLKVLKAIFKGLNVHLVNAWEMVIAHHLPQELHPQPPIIKNMINVLLSYICPEKDG</sequence>
<protein>
    <recommendedName>
        <fullName evidence="2">NXPE C-terminal domain-containing protein</fullName>
    </recommendedName>
</protein>
<dbReference type="Proteomes" id="UP000265100">
    <property type="component" value="Chromosome 17"/>
</dbReference>
<evidence type="ECO:0000259" key="2">
    <source>
        <dbReference type="Pfam" id="PF24536"/>
    </source>
</evidence>
<dbReference type="Pfam" id="PF24536">
    <property type="entry name" value="NXPE4_C"/>
    <property type="match status" value="1"/>
</dbReference>
<gene>
    <name evidence="3" type="primary">NXPE3</name>
</gene>
<reference evidence="3" key="3">
    <citation type="submission" date="2025-08" db="UniProtKB">
        <authorList>
            <consortium name="Ensembl"/>
        </authorList>
    </citation>
    <scope>IDENTIFICATION</scope>
</reference>
<keyword evidence="4" id="KW-1185">Reference proteome</keyword>
<accession>A0A3P8NFX7</accession>
<dbReference type="PANTHER" id="PTHR16165:SF9">
    <property type="entry name" value="NXPE FAMILY MEMBER 3"/>
    <property type="match status" value="1"/>
</dbReference>
<dbReference type="SUPFAM" id="SSF81296">
    <property type="entry name" value="E set domains"/>
    <property type="match status" value="1"/>
</dbReference>
<dbReference type="PANTHER" id="PTHR16165">
    <property type="entry name" value="NXPE FAMILY MEMBER"/>
    <property type="match status" value="1"/>
</dbReference>
<dbReference type="Bgee" id="ENSACLG00000002491">
    <property type="expression patterns" value="Expressed in liver and 1 other cell type or tissue"/>
</dbReference>
<evidence type="ECO:0000313" key="4">
    <source>
        <dbReference type="Proteomes" id="UP000265100"/>
    </source>
</evidence>
<dbReference type="InterPro" id="IPR026845">
    <property type="entry name" value="NXPH/NXPE"/>
</dbReference>
<dbReference type="InterPro" id="IPR057106">
    <property type="entry name" value="NXPE4_C"/>
</dbReference>
<feature type="domain" description="NXPE C-terminal" evidence="2">
    <location>
        <begin position="343"/>
        <end position="559"/>
    </location>
</feature>
<name>A0A3P8NFX7_ASTCA</name>
<organism evidence="3 4">
    <name type="scientific">Astatotilapia calliptera</name>
    <name type="common">Eastern happy</name>
    <name type="synonym">Chromis callipterus</name>
    <dbReference type="NCBI Taxonomy" id="8154"/>
    <lineage>
        <taxon>Eukaryota</taxon>
        <taxon>Metazoa</taxon>
        <taxon>Chordata</taxon>
        <taxon>Craniata</taxon>
        <taxon>Vertebrata</taxon>
        <taxon>Euteleostomi</taxon>
        <taxon>Actinopterygii</taxon>
        <taxon>Neopterygii</taxon>
        <taxon>Teleostei</taxon>
        <taxon>Neoteleostei</taxon>
        <taxon>Acanthomorphata</taxon>
        <taxon>Ovalentaria</taxon>
        <taxon>Cichlomorphae</taxon>
        <taxon>Cichliformes</taxon>
        <taxon>Cichlidae</taxon>
        <taxon>African cichlids</taxon>
        <taxon>Pseudocrenilabrinae</taxon>
        <taxon>Haplochromini</taxon>
        <taxon>Astatotilapia</taxon>
    </lineage>
</organism>
<evidence type="ECO:0000313" key="3">
    <source>
        <dbReference type="Ensembl" id="ENSACLP00000003669.1"/>
    </source>
</evidence>
<reference evidence="3 4" key="1">
    <citation type="submission" date="2018-05" db="EMBL/GenBank/DDBJ databases">
        <authorList>
            <person name="Datahose"/>
        </authorList>
    </citation>
    <scope>NUCLEOTIDE SEQUENCE</scope>
</reference>
<reference evidence="4" key="2">
    <citation type="submission" date="2023-03" db="EMBL/GenBank/DDBJ databases">
        <authorList>
            <consortium name="Wellcome Sanger Institute Data Sharing"/>
        </authorList>
    </citation>
    <scope>NUCLEOTIDE SEQUENCE [LARGE SCALE GENOMIC DNA]</scope>
</reference>